<dbReference type="EMBL" id="JANAKD010000251">
    <property type="protein sequence ID" value="KAJ3495745.1"/>
    <property type="molecule type" value="Genomic_DNA"/>
</dbReference>
<proteinExistence type="predicted"/>
<sequence length="336" mass="34580">MKTAVLIAGIAATCSDAWTYPNCEHDNCYRNLVDPRYAGEVGAFCIDWISGTTTDAGAIPTQYQNCPGAAPLSSACSCIAYTATITDCTTGTQESTSSPIITSSELEFTSSTPLPTTSLETITDCTTEAEVSTSIVTSTIPVSTTICPITTTELSTGVSTYSPIESSLISTLWTTFSTSAQAVTECPATFPHCAGESTANLTSTIPISTTVYPGTGDEASTSPQLATEAYPPPSASETHIPGLYVSDGLPIQSSTSAFQPSDCFEGDTQNRNCASYPLSSIQSSNAHTADTRPPMVTTSTLNPGLSSSSSPPVVSAGANRLGIEAIVFAGAAAALF</sequence>
<keyword evidence="2" id="KW-1185">Reference proteome</keyword>
<protein>
    <submittedName>
        <fullName evidence="1">Uncharacterized protein</fullName>
    </submittedName>
</protein>
<reference evidence="1" key="1">
    <citation type="submission" date="2022-07" db="EMBL/GenBank/DDBJ databases">
        <title>Genome Sequence of Lecanicillium saksenae.</title>
        <authorList>
            <person name="Buettner E."/>
        </authorList>
    </citation>
    <scope>NUCLEOTIDE SEQUENCE</scope>
    <source>
        <strain evidence="1">VT-O1</strain>
    </source>
</reference>
<comment type="caution">
    <text evidence="1">The sequence shown here is derived from an EMBL/GenBank/DDBJ whole genome shotgun (WGS) entry which is preliminary data.</text>
</comment>
<name>A0ACC1R1I0_9HYPO</name>
<dbReference type="Proteomes" id="UP001148737">
    <property type="component" value="Unassembled WGS sequence"/>
</dbReference>
<evidence type="ECO:0000313" key="2">
    <source>
        <dbReference type="Proteomes" id="UP001148737"/>
    </source>
</evidence>
<evidence type="ECO:0000313" key="1">
    <source>
        <dbReference type="EMBL" id="KAJ3495745.1"/>
    </source>
</evidence>
<accession>A0ACC1R1I0</accession>
<organism evidence="1 2">
    <name type="scientific">Lecanicillium saksenae</name>
    <dbReference type="NCBI Taxonomy" id="468837"/>
    <lineage>
        <taxon>Eukaryota</taxon>
        <taxon>Fungi</taxon>
        <taxon>Dikarya</taxon>
        <taxon>Ascomycota</taxon>
        <taxon>Pezizomycotina</taxon>
        <taxon>Sordariomycetes</taxon>
        <taxon>Hypocreomycetidae</taxon>
        <taxon>Hypocreales</taxon>
        <taxon>Cordycipitaceae</taxon>
        <taxon>Lecanicillium</taxon>
    </lineage>
</organism>
<gene>
    <name evidence="1" type="ORF">NLG97_g3175</name>
</gene>